<dbReference type="InterPro" id="IPR012349">
    <property type="entry name" value="Split_barrel_FMN-bd"/>
</dbReference>
<reference evidence="1" key="1">
    <citation type="submission" date="2023-01" db="EMBL/GenBank/DDBJ databases">
        <title>The diversity of Class Acidimicrobiia in South China Sea sediment environments and the proposal of Iamia marina sp. nov., a novel species of the genus Iamia.</title>
        <authorList>
            <person name="He Y."/>
            <person name="Tian X."/>
        </authorList>
    </citation>
    <scope>NUCLEOTIDE SEQUENCE</scope>
    <source>
        <strain evidence="1">DSM 19957</strain>
    </source>
</reference>
<accession>A0AAE9YBT3</accession>
<dbReference type="AlphaFoldDB" id="A0AAE9YBT3"/>
<evidence type="ECO:0008006" key="3">
    <source>
        <dbReference type="Google" id="ProtNLM"/>
    </source>
</evidence>
<dbReference type="SUPFAM" id="SSF50475">
    <property type="entry name" value="FMN-binding split barrel"/>
    <property type="match status" value="1"/>
</dbReference>
<keyword evidence="2" id="KW-1185">Reference proteome</keyword>
<gene>
    <name evidence="1" type="ORF">PO878_05250</name>
</gene>
<dbReference type="KEGG" id="ima:PO878_05250"/>
<dbReference type="EMBL" id="CP116942">
    <property type="protein sequence ID" value="WCO68129.1"/>
    <property type="molecule type" value="Genomic_DNA"/>
</dbReference>
<evidence type="ECO:0000313" key="2">
    <source>
        <dbReference type="Proteomes" id="UP001216390"/>
    </source>
</evidence>
<proteinExistence type="predicted"/>
<organism evidence="1 2">
    <name type="scientific">Iamia majanohamensis</name>
    <dbReference type="NCBI Taxonomy" id="467976"/>
    <lineage>
        <taxon>Bacteria</taxon>
        <taxon>Bacillati</taxon>
        <taxon>Actinomycetota</taxon>
        <taxon>Acidimicrobiia</taxon>
        <taxon>Acidimicrobiales</taxon>
        <taxon>Iamiaceae</taxon>
        <taxon>Iamia</taxon>
    </lineage>
</organism>
<dbReference type="Gene3D" id="2.30.110.10">
    <property type="entry name" value="Electron Transport, Fmn-binding Protein, Chain A"/>
    <property type="match status" value="1"/>
</dbReference>
<sequence>MLTSDLVALLESGALIVGTVGPDGAPWAARGWGLDVLDDGARVRLLLPADDVVLLGHLASGAPVAVTAADVETLQAVQLKGRADGLAAATDDDRARSRRYTDGYHGAVLEVDDVPVELMERQVPVDLVRCEVAVDGVFDQTPGPGAGAPITGDRA</sequence>
<name>A0AAE9YBT3_9ACTN</name>
<evidence type="ECO:0000313" key="1">
    <source>
        <dbReference type="EMBL" id="WCO68129.1"/>
    </source>
</evidence>
<dbReference type="RefSeq" id="WP_272737646.1">
    <property type="nucleotide sequence ID" value="NZ_CP116942.1"/>
</dbReference>
<dbReference type="Proteomes" id="UP001216390">
    <property type="component" value="Chromosome"/>
</dbReference>
<protein>
    <recommendedName>
        <fullName evidence="3">Pyridoxamine 5'-phosphate oxidase</fullName>
    </recommendedName>
</protein>